<name>A0A421BA25_9PSEU</name>
<feature type="region of interest" description="Disordered" evidence="1">
    <location>
        <begin position="1"/>
        <end position="21"/>
    </location>
</feature>
<accession>A0A421BA25</accession>
<evidence type="ECO:0000313" key="3">
    <source>
        <dbReference type="Proteomes" id="UP000282454"/>
    </source>
</evidence>
<dbReference type="EMBL" id="RCDD01000001">
    <property type="protein sequence ID" value="RLK61189.1"/>
    <property type="molecule type" value="Genomic_DNA"/>
</dbReference>
<keyword evidence="3" id="KW-1185">Reference proteome</keyword>
<evidence type="ECO:0000313" key="2">
    <source>
        <dbReference type="EMBL" id="RLK61189.1"/>
    </source>
</evidence>
<evidence type="ECO:0000256" key="1">
    <source>
        <dbReference type="SAM" id="MobiDB-lite"/>
    </source>
</evidence>
<protein>
    <recommendedName>
        <fullName evidence="4">DUF397 domain-containing protein</fullName>
    </recommendedName>
</protein>
<gene>
    <name evidence="2" type="ORF">CLV68_1706</name>
</gene>
<dbReference type="RefSeq" id="WP_121389886.1">
    <property type="nucleotide sequence ID" value="NZ_RCDD01000001.1"/>
</dbReference>
<dbReference type="AlphaFoldDB" id="A0A421BA25"/>
<evidence type="ECO:0008006" key="4">
    <source>
        <dbReference type="Google" id="ProtNLM"/>
    </source>
</evidence>
<dbReference type="Proteomes" id="UP000282454">
    <property type="component" value="Unassembled WGS sequence"/>
</dbReference>
<proteinExistence type="predicted"/>
<reference evidence="2 3" key="1">
    <citation type="submission" date="2018-10" db="EMBL/GenBank/DDBJ databases">
        <title>Genomic Encyclopedia of Archaeal and Bacterial Type Strains, Phase II (KMG-II): from individual species to whole genera.</title>
        <authorList>
            <person name="Goeker M."/>
        </authorList>
    </citation>
    <scope>NUCLEOTIDE SEQUENCE [LARGE SCALE GENOMIC DNA]</scope>
    <source>
        <strain evidence="2 3">DSM 45657</strain>
    </source>
</reference>
<comment type="caution">
    <text evidence="2">The sequence shown here is derived from an EMBL/GenBank/DDBJ whole genome shotgun (WGS) entry which is preliminary data.</text>
</comment>
<sequence>MSGVTSSESGPGGTGFRRSSRCTTGACVLLSTSGGLLRVRGNDPRRELGFPASARRPLLRAITDGLLAPDR</sequence>
<organism evidence="2 3">
    <name type="scientific">Actinokineospora cianjurensis</name>
    <dbReference type="NCBI Taxonomy" id="585224"/>
    <lineage>
        <taxon>Bacteria</taxon>
        <taxon>Bacillati</taxon>
        <taxon>Actinomycetota</taxon>
        <taxon>Actinomycetes</taxon>
        <taxon>Pseudonocardiales</taxon>
        <taxon>Pseudonocardiaceae</taxon>
        <taxon>Actinokineospora</taxon>
    </lineage>
</organism>